<keyword evidence="6" id="KW-0238">DNA-binding</keyword>
<keyword evidence="5" id="KW-0862">Zinc</keyword>
<feature type="domain" description="C2H2-type" evidence="10">
    <location>
        <begin position="373"/>
        <end position="400"/>
    </location>
</feature>
<evidence type="ECO:0000256" key="7">
    <source>
        <dbReference type="ARBA" id="ARBA00023242"/>
    </source>
</evidence>
<dbReference type="EMBL" id="CAJHNH020000226">
    <property type="protein sequence ID" value="CAG5116269.1"/>
    <property type="molecule type" value="Genomic_DNA"/>
</dbReference>
<feature type="domain" description="C2H2-type" evidence="10">
    <location>
        <begin position="401"/>
        <end position="428"/>
    </location>
</feature>
<dbReference type="InterPro" id="IPR050527">
    <property type="entry name" value="Snail/Krueppel_Znf"/>
</dbReference>
<dbReference type="SMART" id="SM00355">
    <property type="entry name" value="ZnF_C2H2"/>
    <property type="match status" value="5"/>
</dbReference>
<dbReference type="SUPFAM" id="SSF57667">
    <property type="entry name" value="beta-beta-alpha zinc fingers"/>
    <property type="match status" value="3"/>
</dbReference>
<dbReference type="GO" id="GO:0005634">
    <property type="term" value="C:nucleus"/>
    <property type="evidence" value="ECO:0007669"/>
    <property type="project" value="UniProtKB-SubCell"/>
</dbReference>
<feature type="domain" description="C2H2-type" evidence="10">
    <location>
        <begin position="316"/>
        <end position="343"/>
    </location>
</feature>
<evidence type="ECO:0000256" key="9">
    <source>
        <dbReference type="PROSITE-ProRule" id="PRU00042"/>
    </source>
</evidence>
<evidence type="ECO:0000256" key="5">
    <source>
        <dbReference type="ARBA" id="ARBA00022833"/>
    </source>
</evidence>
<dbReference type="PANTHER" id="PTHR24388">
    <property type="entry name" value="ZINC FINGER PROTEIN"/>
    <property type="match status" value="1"/>
</dbReference>
<evidence type="ECO:0000256" key="2">
    <source>
        <dbReference type="ARBA" id="ARBA00022723"/>
    </source>
</evidence>
<accession>A0A8S3YGG9</accession>
<proteinExistence type="inferred from homology"/>
<dbReference type="Proteomes" id="UP000678393">
    <property type="component" value="Unassembled WGS sequence"/>
</dbReference>
<evidence type="ECO:0000256" key="4">
    <source>
        <dbReference type="ARBA" id="ARBA00022771"/>
    </source>
</evidence>
<dbReference type="Pfam" id="PF00096">
    <property type="entry name" value="zf-C2H2"/>
    <property type="match status" value="3"/>
</dbReference>
<feature type="domain" description="C2H2-type" evidence="10">
    <location>
        <begin position="429"/>
        <end position="459"/>
    </location>
</feature>
<organism evidence="11 12">
    <name type="scientific">Candidula unifasciata</name>
    <dbReference type="NCBI Taxonomy" id="100452"/>
    <lineage>
        <taxon>Eukaryota</taxon>
        <taxon>Metazoa</taxon>
        <taxon>Spiralia</taxon>
        <taxon>Lophotrochozoa</taxon>
        <taxon>Mollusca</taxon>
        <taxon>Gastropoda</taxon>
        <taxon>Heterobranchia</taxon>
        <taxon>Euthyneura</taxon>
        <taxon>Panpulmonata</taxon>
        <taxon>Eupulmonata</taxon>
        <taxon>Stylommatophora</taxon>
        <taxon>Helicina</taxon>
        <taxon>Helicoidea</taxon>
        <taxon>Geomitridae</taxon>
        <taxon>Candidula</taxon>
    </lineage>
</organism>
<evidence type="ECO:0000256" key="8">
    <source>
        <dbReference type="ARBA" id="ARBA00037948"/>
    </source>
</evidence>
<dbReference type="PROSITE" id="PS50157">
    <property type="entry name" value="ZINC_FINGER_C2H2_2"/>
    <property type="match status" value="5"/>
</dbReference>
<keyword evidence="7" id="KW-0539">Nucleus</keyword>
<dbReference type="GO" id="GO:0008270">
    <property type="term" value="F:zinc ion binding"/>
    <property type="evidence" value="ECO:0007669"/>
    <property type="project" value="UniProtKB-KW"/>
</dbReference>
<comment type="caution">
    <text evidence="11">The sequence shown here is derived from an EMBL/GenBank/DDBJ whole genome shotgun (WGS) entry which is preliminary data.</text>
</comment>
<dbReference type="FunFam" id="3.30.160.60:FF:000085">
    <property type="entry name" value="Snail zinc finger protein"/>
    <property type="match status" value="1"/>
</dbReference>
<evidence type="ECO:0000256" key="3">
    <source>
        <dbReference type="ARBA" id="ARBA00022737"/>
    </source>
</evidence>
<dbReference type="PANTHER" id="PTHR24388:SF54">
    <property type="entry name" value="PROTEIN ESCARGOT"/>
    <property type="match status" value="1"/>
</dbReference>
<keyword evidence="3" id="KW-0677">Repeat</keyword>
<keyword evidence="12" id="KW-1185">Reference proteome</keyword>
<keyword evidence="4 9" id="KW-0863">Zinc-finger</keyword>
<dbReference type="InterPro" id="IPR036236">
    <property type="entry name" value="Znf_C2H2_sf"/>
</dbReference>
<dbReference type="GO" id="GO:0000978">
    <property type="term" value="F:RNA polymerase II cis-regulatory region sequence-specific DNA binding"/>
    <property type="evidence" value="ECO:0007669"/>
    <property type="project" value="TreeGrafter"/>
</dbReference>
<evidence type="ECO:0000259" key="10">
    <source>
        <dbReference type="PROSITE" id="PS50157"/>
    </source>
</evidence>
<protein>
    <recommendedName>
        <fullName evidence="10">C2H2-type domain-containing protein</fullName>
    </recommendedName>
</protein>
<dbReference type="PROSITE" id="PS00028">
    <property type="entry name" value="ZINC_FINGER_C2H2_1"/>
    <property type="match status" value="4"/>
</dbReference>
<evidence type="ECO:0000313" key="12">
    <source>
        <dbReference type="Proteomes" id="UP000678393"/>
    </source>
</evidence>
<comment type="similarity">
    <text evidence="8">Belongs to the snail C2H2-type zinc-finger protein family.</text>
</comment>
<keyword evidence="2" id="KW-0479">Metal-binding</keyword>
<sequence>MKTDTVDSQNKNFENKLCLTLEKTVVNKNVDTSSALRNETKRGPGELKECTTTSTYSSKCDYFHGKEIHNITRNTTEKHSCHVVPQTKISTLKTNCQEADIGNNTNVLQNAIVEISSNKNNKWPWPQDLHKPDFLSENLQMNAVPFTRTTSAPILPPFHTLSPLHRKGAYDKVSAFKQISQLPASVPQFPDYADPYGNWTGRNVVHHNVRPPSINRLANTNTLYSSSGIFPRCISNTPRGNNLFGESGTGQQNSRLQQRQGFANILNSSAAASVREIAPSNMDKWMAWFRQNEELSLKSSQFEDRISLRGALPPRYHCDFCNKTYSTFGGLSKHRQFHCSQHVKKEFSCKVCNRAYSSMGALKMHIRTHTLPCKCQECGKAFSRPWLLQGHLRTHTGEKPFKCSHCGRAFADRSNLRAHLQTHAEIKRYACSKCCKTFSRMSLLTKHTQGNCLVNLKHR</sequence>
<dbReference type="FunFam" id="3.30.160.60:FF:000942">
    <property type="entry name" value="Snail zinc finger protein"/>
    <property type="match status" value="1"/>
</dbReference>
<name>A0A8S3YGG9_9EUPU</name>
<dbReference type="OrthoDB" id="5428132at2759"/>
<comment type="subcellular location">
    <subcellularLocation>
        <location evidence="1">Nucleus</location>
    </subcellularLocation>
</comment>
<dbReference type="InterPro" id="IPR013087">
    <property type="entry name" value="Znf_C2H2_type"/>
</dbReference>
<dbReference type="AlphaFoldDB" id="A0A8S3YGG9"/>
<reference evidence="11" key="1">
    <citation type="submission" date="2021-04" db="EMBL/GenBank/DDBJ databases">
        <authorList>
            <consortium name="Molecular Ecology Group"/>
        </authorList>
    </citation>
    <scope>NUCLEOTIDE SEQUENCE</scope>
</reference>
<feature type="domain" description="C2H2-type" evidence="10">
    <location>
        <begin position="347"/>
        <end position="370"/>
    </location>
</feature>
<gene>
    <name evidence="11" type="ORF">CUNI_LOCUS1827</name>
</gene>
<evidence type="ECO:0000256" key="1">
    <source>
        <dbReference type="ARBA" id="ARBA00004123"/>
    </source>
</evidence>
<evidence type="ECO:0000256" key="6">
    <source>
        <dbReference type="ARBA" id="ARBA00023125"/>
    </source>
</evidence>
<dbReference type="Gene3D" id="3.30.160.60">
    <property type="entry name" value="Classic Zinc Finger"/>
    <property type="match status" value="3"/>
</dbReference>
<dbReference type="GO" id="GO:0000981">
    <property type="term" value="F:DNA-binding transcription factor activity, RNA polymerase II-specific"/>
    <property type="evidence" value="ECO:0007669"/>
    <property type="project" value="TreeGrafter"/>
</dbReference>
<evidence type="ECO:0000313" key="11">
    <source>
        <dbReference type="EMBL" id="CAG5116269.1"/>
    </source>
</evidence>